<keyword evidence="7 8" id="KW-0238">DNA-binding</keyword>
<feature type="binding site" evidence="8">
    <location>
        <position position="188"/>
    </location>
    <ligand>
        <name>ATP</name>
        <dbReference type="ChEBI" id="CHEBI:30616"/>
    </ligand>
</feature>
<keyword evidence="4 8" id="KW-0547">Nucleotide-binding</keyword>
<evidence type="ECO:0000256" key="4">
    <source>
        <dbReference type="ARBA" id="ARBA00022741"/>
    </source>
</evidence>
<dbReference type="PRINTS" id="PR00051">
    <property type="entry name" value="DNAA"/>
</dbReference>
<comment type="domain">
    <text evidence="8">Domain I is involved in oligomerization and binding regulators, domain II is flexibile and of varying length in different bacteria, domain III forms the AAA+ region, while domain IV binds dsDNA.</text>
</comment>
<dbReference type="GO" id="GO:0005524">
    <property type="term" value="F:ATP binding"/>
    <property type="evidence" value="ECO:0007669"/>
    <property type="project" value="UniProtKB-UniRule"/>
</dbReference>
<dbReference type="Pfam" id="PF11638">
    <property type="entry name" value="DnaA_N"/>
    <property type="match status" value="1"/>
</dbReference>
<comment type="subcellular location">
    <subcellularLocation>
        <location evidence="8">Cytoplasm</location>
    </subcellularLocation>
</comment>
<dbReference type="InterPro" id="IPR010921">
    <property type="entry name" value="Trp_repressor/repl_initiator"/>
</dbReference>
<dbReference type="PANTHER" id="PTHR30050">
    <property type="entry name" value="CHROMOSOMAL REPLICATION INITIATOR PROTEIN DNAA"/>
    <property type="match status" value="1"/>
</dbReference>
<evidence type="ECO:0000256" key="5">
    <source>
        <dbReference type="ARBA" id="ARBA00022840"/>
    </source>
</evidence>
<dbReference type="CDD" id="cd06571">
    <property type="entry name" value="Bac_DnaA_C"/>
    <property type="match status" value="1"/>
</dbReference>
<dbReference type="GO" id="GO:0005886">
    <property type="term" value="C:plasma membrane"/>
    <property type="evidence" value="ECO:0007669"/>
    <property type="project" value="TreeGrafter"/>
</dbReference>
<dbReference type="InterPro" id="IPR013159">
    <property type="entry name" value="DnaA_C"/>
</dbReference>
<feature type="binding site" evidence="8">
    <location>
        <position position="189"/>
    </location>
    <ligand>
        <name>ATP</name>
        <dbReference type="ChEBI" id="CHEBI:30616"/>
    </ligand>
</feature>
<feature type="binding site" evidence="8">
    <location>
        <position position="186"/>
    </location>
    <ligand>
        <name>ATP</name>
        <dbReference type="ChEBI" id="CHEBI:30616"/>
    </ligand>
</feature>
<dbReference type="SUPFAM" id="SSF52540">
    <property type="entry name" value="P-loop containing nucleoside triphosphate hydrolases"/>
    <property type="match status" value="1"/>
</dbReference>
<feature type="binding site" evidence="8">
    <location>
        <position position="190"/>
    </location>
    <ligand>
        <name>ATP</name>
        <dbReference type="ChEBI" id="CHEBI:30616"/>
    </ligand>
</feature>
<dbReference type="InterPro" id="IPR003593">
    <property type="entry name" value="AAA+_ATPase"/>
</dbReference>
<dbReference type="OrthoDB" id="9807019at2"/>
<dbReference type="Pfam" id="PF08299">
    <property type="entry name" value="Bac_DnaA_C"/>
    <property type="match status" value="1"/>
</dbReference>
<dbReference type="SMART" id="SM00760">
    <property type="entry name" value="Bac_DnaA_C"/>
    <property type="match status" value="1"/>
</dbReference>
<dbReference type="InterPro" id="IPR027417">
    <property type="entry name" value="P-loop_NTPase"/>
</dbReference>
<sequence length="486" mass="56739">MEKSKNIWSLILTEIKKELSEEEFYVWFENLCFLESIGDNIKISTPNLFHKNQIEKRFTKKIKEILIKNGYNNVVIVFTNQPPKTHSNKQETKKPAFNETFSNFDKLKEKTPSKEPIQNIQDRIKMYIKEEEEEPANFKNPFLKKRYTFENFIIGPNNKLAYNASLSISKNPGKKYNPCLIYGGVGLGKTHLLQSIGNKTEELHHNLKILYVTAENFLNEFVESIKTHETKKFKKKYRYLDMLLIDDIHDLQKKEGIQEELFHTFNALYEDNKQLVFTCDRPPSELTNFTDRLKSRFTRGLNVDISKPNFELRVAIVEKKAEEDGIKVPKNILNLVAQKVTTNVRDLEAAVTKLKAYIDLDNIEIDIDIVEKIIKEIIIYEKETTNESSNKINIENIKKILLRELKITHKDIEGHSKKPEITKARHIYAYLLRNFTGLSTIEIGKIIGGKTHSTVLYSINKIDRDRNNDKEINNLITELMNKIKKN</sequence>
<evidence type="ECO:0000256" key="11">
    <source>
        <dbReference type="RuleBase" id="RU004227"/>
    </source>
</evidence>
<dbReference type="InterPro" id="IPR018312">
    <property type="entry name" value="Chromosome_initiator_DnaA_CS"/>
</dbReference>
<dbReference type="Gene3D" id="1.10.1750.10">
    <property type="match status" value="1"/>
</dbReference>
<keyword evidence="2 8" id="KW-0963">Cytoplasm</keyword>
<comment type="caution">
    <text evidence="8">Lacks conserved residue(s) required for the propagation of feature annotation.</text>
</comment>
<dbReference type="InterPro" id="IPR020591">
    <property type="entry name" value="Chromosome_initiator_DnaA-like"/>
</dbReference>
<keyword evidence="3 8" id="KW-0235">DNA replication</keyword>
<dbReference type="InterPro" id="IPR013317">
    <property type="entry name" value="DnaA_dom"/>
</dbReference>
<dbReference type="GO" id="GO:0006270">
    <property type="term" value="P:DNA replication initiation"/>
    <property type="evidence" value="ECO:0007669"/>
    <property type="project" value="UniProtKB-UniRule"/>
</dbReference>
<comment type="caution">
    <text evidence="14">The sequence shown here is derived from an EMBL/GenBank/DDBJ whole genome shotgun (WGS) entry which is preliminary data.</text>
</comment>
<evidence type="ECO:0000313" key="14">
    <source>
        <dbReference type="EMBL" id="OJH15267.1"/>
    </source>
</evidence>
<protein>
    <recommendedName>
        <fullName evidence="8 9">Chromosomal replication initiator protein DnaA</fullName>
    </recommendedName>
</protein>
<evidence type="ECO:0000256" key="3">
    <source>
        <dbReference type="ARBA" id="ARBA00022705"/>
    </source>
</evidence>
<dbReference type="GO" id="GO:0005737">
    <property type="term" value="C:cytoplasm"/>
    <property type="evidence" value="ECO:0007669"/>
    <property type="project" value="UniProtKB-SubCell"/>
</dbReference>
<dbReference type="PANTHER" id="PTHR30050:SF2">
    <property type="entry name" value="CHROMOSOMAL REPLICATION INITIATOR PROTEIN DNAA"/>
    <property type="match status" value="1"/>
</dbReference>
<dbReference type="GO" id="GO:0003688">
    <property type="term" value="F:DNA replication origin binding"/>
    <property type="evidence" value="ECO:0007669"/>
    <property type="project" value="UniProtKB-UniRule"/>
</dbReference>
<evidence type="ECO:0000256" key="1">
    <source>
        <dbReference type="ARBA" id="ARBA00006583"/>
    </source>
</evidence>
<reference evidence="14" key="2">
    <citation type="submission" date="2015-07" db="EMBL/GenBank/DDBJ databases">
        <authorList>
            <person name="Noorani M."/>
        </authorList>
    </citation>
    <scope>NUCLEOTIDE SEQUENCE</scope>
    <source>
        <strain evidence="14">CO275</strain>
    </source>
</reference>
<evidence type="ECO:0000259" key="12">
    <source>
        <dbReference type="SMART" id="SM00382"/>
    </source>
</evidence>
<gene>
    <name evidence="8" type="primary">dnaA</name>
    <name evidence="14" type="ORF">ER70_03640</name>
</gene>
<dbReference type="GO" id="GO:0008289">
    <property type="term" value="F:lipid binding"/>
    <property type="evidence" value="ECO:0007669"/>
    <property type="project" value="UniProtKB-KW"/>
</dbReference>
<dbReference type="Pfam" id="PF00308">
    <property type="entry name" value="Bac_DnaA"/>
    <property type="match status" value="1"/>
</dbReference>
<reference evidence="14" key="1">
    <citation type="journal article" date="2015" name="Microbiology">
        <title>Similarities in murine infection and immune response to Borrelia bissettii and Borrelia burgdorferi sensu stricto.</title>
        <authorList>
            <person name="Leydet B.F.Jr."/>
            <person name="Liang F.T."/>
        </authorList>
    </citation>
    <scope>NUCLEOTIDE SEQUENCE [LARGE SCALE GENOMIC DNA]</scope>
    <source>
        <strain evidence="14">CO275</strain>
    </source>
</reference>
<accession>A0A1L8ZBY6</accession>
<feature type="domain" description="Chromosomal replication initiator DnaA C-terminal" evidence="13">
    <location>
        <begin position="393"/>
        <end position="462"/>
    </location>
</feature>
<keyword evidence="6 8" id="KW-0446">Lipid-binding</keyword>
<evidence type="ECO:0000256" key="8">
    <source>
        <dbReference type="HAMAP-Rule" id="MF_00377"/>
    </source>
</evidence>
<dbReference type="EMBL" id="JNBW01000186">
    <property type="protein sequence ID" value="OJH15267.1"/>
    <property type="molecule type" value="Genomic_DNA"/>
</dbReference>
<dbReference type="Gene3D" id="1.10.8.60">
    <property type="match status" value="1"/>
</dbReference>
<dbReference type="Gene3D" id="3.40.50.300">
    <property type="entry name" value="P-loop containing nucleotide triphosphate hydrolases"/>
    <property type="match status" value="1"/>
</dbReference>
<keyword evidence="5 8" id="KW-0067">ATP-binding</keyword>
<dbReference type="Gene3D" id="3.30.300.180">
    <property type="match status" value="1"/>
</dbReference>
<dbReference type="PROSITE" id="PS01008">
    <property type="entry name" value="DNAA"/>
    <property type="match status" value="1"/>
</dbReference>
<dbReference type="SUPFAM" id="SSF48295">
    <property type="entry name" value="TrpR-like"/>
    <property type="match status" value="1"/>
</dbReference>
<dbReference type="InterPro" id="IPR001957">
    <property type="entry name" value="Chromosome_initiator_DnaA"/>
</dbReference>
<evidence type="ECO:0000259" key="13">
    <source>
        <dbReference type="SMART" id="SM00760"/>
    </source>
</evidence>
<evidence type="ECO:0000256" key="2">
    <source>
        <dbReference type="ARBA" id="ARBA00022490"/>
    </source>
</evidence>
<dbReference type="NCBIfam" id="TIGR00362">
    <property type="entry name" value="DnaA"/>
    <property type="match status" value="1"/>
</dbReference>
<proteinExistence type="inferred from homology"/>
<evidence type="ECO:0000256" key="9">
    <source>
        <dbReference type="NCBIfam" id="TIGR00362"/>
    </source>
</evidence>
<evidence type="ECO:0000256" key="7">
    <source>
        <dbReference type="ARBA" id="ARBA00023125"/>
    </source>
</evidence>
<evidence type="ECO:0000256" key="10">
    <source>
        <dbReference type="RuleBase" id="RU000577"/>
    </source>
</evidence>
<feature type="region of interest" description="Domain III, AAA+ region" evidence="8">
    <location>
        <begin position="142"/>
        <end position="358"/>
    </location>
</feature>
<comment type="similarity">
    <text evidence="1 8 11">Belongs to the DnaA family.</text>
</comment>
<name>A0A1L8ZBY6_BORBI</name>
<comment type="subunit">
    <text evidence="8">Oligomerizes as a right-handed, spiral filament on DNA at oriC.</text>
</comment>
<feature type="domain" description="AAA+ ATPase" evidence="12">
    <location>
        <begin position="175"/>
        <end position="307"/>
    </location>
</feature>
<dbReference type="FunFam" id="3.40.50.300:FF:000668">
    <property type="entry name" value="Chromosomal replication initiator protein DnaA"/>
    <property type="match status" value="1"/>
</dbReference>
<dbReference type="SMART" id="SM00382">
    <property type="entry name" value="AAA"/>
    <property type="match status" value="1"/>
</dbReference>
<feature type="region of interest" description="Domain IV, binds dsDNA" evidence="8">
    <location>
        <begin position="359"/>
        <end position="486"/>
    </location>
</feature>
<dbReference type="InterPro" id="IPR024633">
    <property type="entry name" value="DnaA_N_dom"/>
</dbReference>
<evidence type="ECO:0000256" key="6">
    <source>
        <dbReference type="ARBA" id="ARBA00023121"/>
    </source>
</evidence>
<comment type="function">
    <text evidence="8 10">Plays an essential role in the initiation and regulation of chromosomal replication. ATP-DnaA binds to the origin of replication (oriC) to initiate formation of the DNA replication initiation complex once per cell cycle. Binds the DnaA box (a 9 base pair repeat at the origin) and separates the double-stranded (ds)DNA. Forms a right-handed helical filament on oriC DNA; dsDNA binds to the exterior of the filament while single-stranded (ss)DNA is stabiized in the filament's interior. The ATP-DnaA-oriC complex binds and stabilizes one strand of the AT-rich DNA unwinding element (DUE), permitting loading of DNA polymerase. After initiation quickly degrades to an ADP-DnaA complex that is not apt for DNA replication. Binds acidic phospholipids.</text>
</comment>
<dbReference type="HAMAP" id="MF_00377">
    <property type="entry name" value="DnaA_bact"/>
    <property type="match status" value="1"/>
</dbReference>
<organism evidence="14">
    <name type="scientific">Borrelia bissettiae</name>
    <name type="common">Borreliella bissettiae</name>
    <dbReference type="NCBI Taxonomy" id="64897"/>
    <lineage>
        <taxon>Bacteria</taxon>
        <taxon>Pseudomonadati</taxon>
        <taxon>Spirochaetota</taxon>
        <taxon>Spirochaetia</taxon>
        <taxon>Spirochaetales</taxon>
        <taxon>Borreliaceae</taxon>
        <taxon>Borreliella</taxon>
    </lineage>
</organism>
<dbReference type="CDD" id="cd00009">
    <property type="entry name" value="AAA"/>
    <property type="match status" value="1"/>
</dbReference>
<dbReference type="InterPro" id="IPR038454">
    <property type="entry name" value="DnaA_N_sf"/>
</dbReference>
<dbReference type="AlphaFoldDB" id="A0A1L8ZBY6"/>
<feature type="region of interest" description="Domain I, interacts with DnaA modulators" evidence="8">
    <location>
        <begin position="1"/>
        <end position="92"/>
    </location>
</feature>
<dbReference type="GO" id="GO:0006275">
    <property type="term" value="P:regulation of DNA replication"/>
    <property type="evidence" value="ECO:0007669"/>
    <property type="project" value="UniProtKB-UniRule"/>
</dbReference>